<sequence>MSMIDRAVGTKAIAQRPYTIFDAARSAFAGTVRFFRNRFAVKRMVDMDDALLNDIGLTRADVERAYLAPAMADPMLDLKRAARKRIGELHL</sequence>
<feature type="domain" description="YjiS-like" evidence="1">
    <location>
        <begin position="45"/>
        <end position="63"/>
    </location>
</feature>
<dbReference type="EMBL" id="VHLG01000011">
    <property type="protein sequence ID" value="TPW28779.1"/>
    <property type="molecule type" value="Genomic_DNA"/>
</dbReference>
<comment type="caution">
    <text evidence="2">The sequence shown here is derived from an EMBL/GenBank/DDBJ whole genome shotgun (WGS) entry which is preliminary data.</text>
</comment>
<dbReference type="RefSeq" id="WP_141149978.1">
    <property type="nucleotide sequence ID" value="NZ_VHLG01000011.1"/>
</dbReference>
<evidence type="ECO:0000259" key="1">
    <source>
        <dbReference type="Pfam" id="PF06568"/>
    </source>
</evidence>
<dbReference type="Proteomes" id="UP000318801">
    <property type="component" value="Unassembled WGS sequence"/>
</dbReference>
<keyword evidence="3" id="KW-1185">Reference proteome</keyword>
<name>A0A506U833_9HYPH</name>
<evidence type="ECO:0000313" key="2">
    <source>
        <dbReference type="EMBL" id="TPW28779.1"/>
    </source>
</evidence>
<protein>
    <submittedName>
        <fullName evidence="2">DUF1127 domain-containing protein</fullName>
    </submittedName>
</protein>
<dbReference type="OrthoDB" id="7861975at2"/>
<organism evidence="2 3">
    <name type="scientific">Martelella alba</name>
    <dbReference type="NCBI Taxonomy" id="2590451"/>
    <lineage>
        <taxon>Bacteria</taxon>
        <taxon>Pseudomonadati</taxon>
        <taxon>Pseudomonadota</taxon>
        <taxon>Alphaproteobacteria</taxon>
        <taxon>Hyphomicrobiales</taxon>
        <taxon>Aurantimonadaceae</taxon>
        <taxon>Martelella</taxon>
    </lineage>
</organism>
<dbReference type="InterPro" id="IPR009506">
    <property type="entry name" value="YjiS-like"/>
</dbReference>
<accession>A0A506U833</accession>
<dbReference type="AlphaFoldDB" id="A0A506U833"/>
<gene>
    <name evidence="2" type="ORF">FJU08_15700</name>
</gene>
<dbReference type="Pfam" id="PF06568">
    <property type="entry name" value="YjiS-like"/>
    <property type="match status" value="1"/>
</dbReference>
<reference evidence="2 3" key="1">
    <citation type="submission" date="2019-06" db="EMBL/GenBank/DDBJ databases">
        <authorList>
            <person name="Li M."/>
        </authorList>
    </citation>
    <scope>NUCLEOTIDE SEQUENCE [LARGE SCALE GENOMIC DNA]</scope>
    <source>
        <strain evidence="2 3">BGMRC2036</strain>
    </source>
</reference>
<proteinExistence type="predicted"/>
<evidence type="ECO:0000313" key="3">
    <source>
        <dbReference type="Proteomes" id="UP000318801"/>
    </source>
</evidence>